<name>A0ABN8MYI7_9CNID</name>
<dbReference type="SUPFAM" id="SSF52540">
    <property type="entry name" value="P-loop containing nucleoside triphosphate hydrolases"/>
    <property type="match status" value="1"/>
</dbReference>
<dbReference type="InterPro" id="IPR001806">
    <property type="entry name" value="Small_GTPase"/>
</dbReference>
<evidence type="ECO:0000313" key="3">
    <source>
        <dbReference type="EMBL" id="CAH3037103.1"/>
    </source>
</evidence>
<evidence type="ECO:0008006" key="5">
    <source>
        <dbReference type="Google" id="ProtNLM"/>
    </source>
</evidence>
<sequence>MGSKAEKKVIIVGKYCVGKTALINRFTKNKFDELSPYHPTIGAAFASKQVTVGRKDVTLGIWDTAGSERFESMTRLYFRGAKAAIVCYDITDKSSFDKAMSYIKELTETNPECRLYLCGTKCDLIVSNENRRDVSYNEAMLYGRNIGAGIVVETSSKTGANVGELFVKIAKDMITETAKGTFEKSTERVGLEFPSQNGSRTSCRCSR</sequence>
<dbReference type="EMBL" id="CALNXK010000005">
    <property type="protein sequence ID" value="CAH3037103.1"/>
    <property type="molecule type" value="Genomic_DNA"/>
</dbReference>
<dbReference type="NCBIfam" id="TIGR00231">
    <property type="entry name" value="small_GTP"/>
    <property type="match status" value="1"/>
</dbReference>
<reference evidence="3 4" key="1">
    <citation type="submission" date="2022-05" db="EMBL/GenBank/DDBJ databases">
        <authorList>
            <consortium name="Genoscope - CEA"/>
            <person name="William W."/>
        </authorList>
    </citation>
    <scope>NUCLEOTIDE SEQUENCE [LARGE SCALE GENOMIC DNA]</scope>
</reference>
<dbReference type="PANTHER" id="PTHR47978">
    <property type="match status" value="1"/>
</dbReference>
<protein>
    <recommendedName>
        <fullName evidence="5">Ras-related protein Rab-24</fullName>
    </recommendedName>
</protein>
<dbReference type="Proteomes" id="UP001159405">
    <property type="component" value="Unassembled WGS sequence"/>
</dbReference>
<dbReference type="PRINTS" id="PR00449">
    <property type="entry name" value="RASTRNSFRMNG"/>
</dbReference>
<dbReference type="PROSITE" id="PS51419">
    <property type="entry name" value="RAB"/>
    <property type="match status" value="1"/>
</dbReference>
<dbReference type="InterPro" id="IPR005225">
    <property type="entry name" value="Small_GTP-bd"/>
</dbReference>
<accession>A0ABN8MYI7</accession>
<gene>
    <name evidence="3" type="ORF">PLOB_00035832</name>
</gene>
<dbReference type="Pfam" id="PF00071">
    <property type="entry name" value="Ras"/>
    <property type="match status" value="1"/>
</dbReference>
<keyword evidence="4" id="KW-1185">Reference proteome</keyword>
<keyword evidence="2" id="KW-0547">Nucleotide-binding</keyword>
<evidence type="ECO:0000256" key="1">
    <source>
        <dbReference type="ARBA" id="ARBA00006270"/>
    </source>
</evidence>
<comment type="caution">
    <text evidence="3">The sequence shown here is derived from an EMBL/GenBank/DDBJ whole genome shotgun (WGS) entry which is preliminary data.</text>
</comment>
<dbReference type="Gene3D" id="3.40.50.300">
    <property type="entry name" value="P-loop containing nucleotide triphosphate hydrolases"/>
    <property type="match status" value="1"/>
</dbReference>
<evidence type="ECO:0000256" key="2">
    <source>
        <dbReference type="ARBA" id="ARBA00022741"/>
    </source>
</evidence>
<proteinExistence type="inferred from homology"/>
<dbReference type="SMART" id="SM00174">
    <property type="entry name" value="RHO"/>
    <property type="match status" value="1"/>
</dbReference>
<evidence type="ECO:0000313" key="4">
    <source>
        <dbReference type="Proteomes" id="UP001159405"/>
    </source>
</evidence>
<dbReference type="PROSITE" id="PS51421">
    <property type="entry name" value="RAS"/>
    <property type="match status" value="1"/>
</dbReference>
<dbReference type="InterPro" id="IPR027417">
    <property type="entry name" value="P-loop_NTPase"/>
</dbReference>
<dbReference type="SMART" id="SM00175">
    <property type="entry name" value="RAB"/>
    <property type="match status" value="1"/>
</dbReference>
<organism evidence="3 4">
    <name type="scientific">Porites lobata</name>
    <dbReference type="NCBI Taxonomy" id="104759"/>
    <lineage>
        <taxon>Eukaryota</taxon>
        <taxon>Metazoa</taxon>
        <taxon>Cnidaria</taxon>
        <taxon>Anthozoa</taxon>
        <taxon>Hexacorallia</taxon>
        <taxon>Scleractinia</taxon>
        <taxon>Fungiina</taxon>
        <taxon>Poritidae</taxon>
        <taxon>Porites</taxon>
    </lineage>
</organism>
<comment type="similarity">
    <text evidence="1">Belongs to the small GTPase superfamily. Rab family.</text>
</comment>
<dbReference type="SMART" id="SM00173">
    <property type="entry name" value="RAS"/>
    <property type="match status" value="1"/>
</dbReference>
<dbReference type="PROSITE" id="PS51420">
    <property type="entry name" value="RHO"/>
    <property type="match status" value="1"/>
</dbReference>